<dbReference type="AlphaFoldDB" id="A0A485B1S5"/>
<sequence>MGVGNRLQSIAIPAWDRRLFDVATAAESQAYCDDLTGMLAEHGLVVSELTSHIFRSTHGGASGLRRHVRQFCAVGCAW</sequence>
<organism evidence="1 2">
    <name type="scientific">Raoultella planticola</name>
    <name type="common">Klebsiella planticola</name>
    <dbReference type="NCBI Taxonomy" id="575"/>
    <lineage>
        <taxon>Bacteria</taxon>
        <taxon>Pseudomonadati</taxon>
        <taxon>Pseudomonadota</taxon>
        <taxon>Gammaproteobacteria</taxon>
        <taxon>Enterobacterales</taxon>
        <taxon>Enterobacteriaceae</taxon>
        <taxon>Klebsiella/Raoultella group</taxon>
        <taxon>Raoultella</taxon>
    </lineage>
</organism>
<dbReference type="EMBL" id="CAADJE010000023">
    <property type="protein sequence ID" value="VFS67747.1"/>
    <property type="molecule type" value="Genomic_DNA"/>
</dbReference>
<reference evidence="1 2" key="1">
    <citation type="submission" date="2019-03" db="EMBL/GenBank/DDBJ databases">
        <authorList>
            <consortium name="Pathogen Informatics"/>
        </authorList>
    </citation>
    <scope>NUCLEOTIDE SEQUENCE [LARGE SCALE GENOMIC DNA]</scope>
    <source>
        <strain evidence="1 2">NCTC12998</strain>
    </source>
</reference>
<evidence type="ECO:0000313" key="2">
    <source>
        <dbReference type="Proteomes" id="UP000345637"/>
    </source>
</evidence>
<protein>
    <submittedName>
        <fullName evidence="1">Uncharacterized protein</fullName>
    </submittedName>
</protein>
<name>A0A485B1S5_RAOPL</name>
<proteinExistence type="predicted"/>
<evidence type="ECO:0000313" key="1">
    <source>
        <dbReference type="EMBL" id="VFS67747.1"/>
    </source>
</evidence>
<dbReference type="Proteomes" id="UP000345637">
    <property type="component" value="Unassembled WGS sequence"/>
</dbReference>
<accession>A0A485B1S5</accession>
<gene>
    <name evidence="1" type="ORF">NCTC12998_03409</name>
</gene>